<feature type="transmembrane region" description="Helical" evidence="7">
    <location>
        <begin position="147"/>
        <end position="171"/>
    </location>
</feature>
<dbReference type="InterPro" id="IPR002524">
    <property type="entry name" value="Cation_efflux"/>
</dbReference>
<feature type="transmembrane region" description="Helical" evidence="7">
    <location>
        <begin position="76"/>
        <end position="97"/>
    </location>
</feature>
<name>A0A2C9D7M1_9HYPH</name>
<keyword evidence="11" id="KW-1185">Reference proteome</keyword>
<feature type="transmembrane region" description="Helical" evidence="7">
    <location>
        <begin position="177"/>
        <end position="194"/>
    </location>
</feature>
<dbReference type="InterPro" id="IPR027470">
    <property type="entry name" value="Cation_efflux_CTD"/>
</dbReference>
<dbReference type="PANTHER" id="PTHR43840:SF15">
    <property type="entry name" value="MITOCHONDRIAL METAL TRANSPORTER 1-RELATED"/>
    <property type="match status" value="1"/>
</dbReference>
<dbReference type="InterPro" id="IPR027469">
    <property type="entry name" value="Cation_efflux_TMD_sf"/>
</dbReference>
<reference evidence="11" key="1">
    <citation type="submission" date="2017-09" db="EMBL/GenBank/DDBJ databases">
        <title>Genome sequence of Nannocystis excedens DSM 71.</title>
        <authorList>
            <person name="Blom J."/>
        </authorList>
    </citation>
    <scope>NUCLEOTIDE SEQUENCE [LARGE SCALE GENOMIC DNA]</scope>
    <source>
        <strain evidence="11">type strain: E19</strain>
    </source>
</reference>
<evidence type="ECO:0000313" key="11">
    <source>
        <dbReference type="Proteomes" id="UP000223606"/>
    </source>
</evidence>
<organism evidence="10 11">
    <name type="scientific">Hartmannibacter diazotrophicus</name>
    <dbReference type="NCBI Taxonomy" id="1482074"/>
    <lineage>
        <taxon>Bacteria</taxon>
        <taxon>Pseudomonadati</taxon>
        <taxon>Pseudomonadota</taxon>
        <taxon>Alphaproteobacteria</taxon>
        <taxon>Hyphomicrobiales</taxon>
        <taxon>Pleomorphomonadaceae</taxon>
        <taxon>Hartmannibacter</taxon>
    </lineage>
</organism>
<gene>
    <name evidence="10" type="primary">fieF</name>
    <name evidence="10" type="ORF">HDIA_2766</name>
</gene>
<comment type="subcellular location">
    <subcellularLocation>
        <location evidence="1">Membrane</location>
        <topology evidence="1">Multi-pass membrane protein</topology>
    </subcellularLocation>
</comment>
<evidence type="ECO:0000256" key="4">
    <source>
        <dbReference type="ARBA" id="ARBA00022692"/>
    </source>
</evidence>
<sequence length="454" mass="48315">MTRKQRVALISLVASLSLAGAKLAVGLMIGSLALITDAFHSGTDFLATFVTLMAVRIADRPPDETHPYGHGKFEALAALAEAALLLVFAGIVSAEAVGRLREGAPAPDVNAIAFAVLGVEIVVNIWRAHDLSKVARETGSAALAADALHFGSDVLSSLAVLAGFLATLAGFQGADSVATLAVAVLIAVLALKLLKTTIDQLTDAVPRGLIKSLTRSVDDVPGVVAVDFIRIRKVGHTHFVDVGLGVPRSFAQEELATLKSRVTKTIADELGEAEVVVSTQPVAVSEESVREQVLLAAVRVGIPVHHITIQHLGDRLSISLDIEVEAEMPLGASHDAATQVEEAIRAELGGDVEVETHLEPMMVDLLPGEDVDAQTTEAIFADLRHAAFSLQIADVHNVRVRQLGEGIFVVFHCRFPAATATADVHERLDQLERAVRERWPSILRIVSHPEPVRE</sequence>
<keyword evidence="3" id="KW-0813">Transport</keyword>
<feature type="transmembrane region" description="Helical" evidence="7">
    <location>
        <begin position="109"/>
        <end position="126"/>
    </location>
</feature>
<evidence type="ECO:0000313" key="10">
    <source>
        <dbReference type="EMBL" id="SON56307.1"/>
    </source>
</evidence>
<feature type="domain" description="Cation efflux protein cytoplasmic" evidence="9">
    <location>
        <begin position="302"/>
        <end position="360"/>
    </location>
</feature>
<dbReference type="PANTHER" id="PTHR43840">
    <property type="entry name" value="MITOCHONDRIAL METAL TRANSPORTER 1-RELATED"/>
    <property type="match status" value="1"/>
</dbReference>
<dbReference type="NCBIfam" id="TIGR01297">
    <property type="entry name" value="CDF"/>
    <property type="match status" value="1"/>
</dbReference>
<evidence type="ECO:0000256" key="2">
    <source>
        <dbReference type="ARBA" id="ARBA00008114"/>
    </source>
</evidence>
<feature type="domain" description="Cation efflux protein cytoplasmic" evidence="9">
    <location>
        <begin position="391"/>
        <end position="451"/>
    </location>
</feature>
<dbReference type="Pfam" id="PF01545">
    <property type="entry name" value="Cation_efflux"/>
    <property type="match status" value="1"/>
</dbReference>
<feature type="domain" description="Cation efflux protein transmembrane" evidence="8">
    <location>
        <begin position="9"/>
        <end position="201"/>
    </location>
</feature>
<dbReference type="RefSeq" id="WP_197708029.1">
    <property type="nucleotide sequence ID" value="NZ_LT960614.1"/>
</dbReference>
<evidence type="ECO:0000256" key="1">
    <source>
        <dbReference type="ARBA" id="ARBA00004141"/>
    </source>
</evidence>
<dbReference type="Gene3D" id="3.30.70.1350">
    <property type="entry name" value="Cation efflux protein, cytoplasmic domain"/>
    <property type="match status" value="3"/>
</dbReference>
<comment type="similarity">
    <text evidence="2">Belongs to the cation diffusion facilitator (CDF) transporter (TC 2.A.4) family.</text>
</comment>
<dbReference type="AlphaFoldDB" id="A0A2C9D7M1"/>
<keyword evidence="4 7" id="KW-0812">Transmembrane</keyword>
<dbReference type="SUPFAM" id="SSF161111">
    <property type="entry name" value="Cation efflux protein transmembrane domain-like"/>
    <property type="match status" value="1"/>
</dbReference>
<dbReference type="EMBL" id="LT960614">
    <property type="protein sequence ID" value="SON56307.1"/>
    <property type="molecule type" value="Genomic_DNA"/>
</dbReference>
<feature type="domain" description="Cation efflux protein cytoplasmic" evidence="9">
    <location>
        <begin position="210"/>
        <end position="277"/>
    </location>
</feature>
<dbReference type="KEGG" id="hdi:HDIA_2766"/>
<evidence type="ECO:0000259" key="9">
    <source>
        <dbReference type="Pfam" id="PF16916"/>
    </source>
</evidence>
<evidence type="ECO:0000259" key="8">
    <source>
        <dbReference type="Pfam" id="PF01545"/>
    </source>
</evidence>
<dbReference type="GO" id="GO:0015086">
    <property type="term" value="F:cadmium ion transmembrane transporter activity"/>
    <property type="evidence" value="ECO:0007669"/>
    <property type="project" value="TreeGrafter"/>
</dbReference>
<keyword evidence="6 7" id="KW-0472">Membrane</keyword>
<dbReference type="Gene3D" id="1.20.1510.10">
    <property type="entry name" value="Cation efflux protein transmembrane domain"/>
    <property type="match status" value="1"/>
</dbReference>
<dbReference type="GO" id="GO:0006882">
    <property type="term" value="P:intracellular zinc ion homeostasis"/>
    <property type="evidence" value="ECO:0007669"/>
    <property type="project" value="TreeGrafter"/>
</dbReference>
<dbReference type="InterPro" id="IPR058533">
    <property type="entry name" value="Cation_efflux_TM"/>
</dbReference>
<keyword evidence="5 7" id="KW-1133">Transmembrane helix</keyword>
<evidence type="ECO:0000256" key="3">
    <source>
        <dbReference type="ARBA" id="ARBA00022448"/>
    </source>
</evidence>
<protein>
    <submittedName>
        <fullName evidence="10">Ferrous-iron efflux pump FieF</fullName>
    </submittedName>
</protein>
<evidence type="ECO:0000256" key="5">
    <source>
        <dbReference type="ARBA" id="ARBA00022989"/>
    </source>
</evidence>
<dbReference type="GO" id="GO:0005886">
    <property type="term" value="C:plasma membrane"/>
    <property type="evidence" value="ECO:0007669"/>
    <property type="project" value="TreeGrafter"/>
</dbReference>
<dbReference type="Pfam" id="PF16916">
    <property type="entry name" value="ZT_dimer"/>
    <property type="match status" value="3"/>
</dbReference>
<dbReference type="InterPro" id="IPR036837">
    <property type="entry name" value="Cation_efflux_CTD_sf"/>
</dbReference>
<dbReference type="Proteomes" id="UP000223606">
    <property type="component" value="Chromosome 1"/>
</dbReference>
<dbReference type="InterPro" id="IPR050291">
    <property type="entry name" value="CDF_Transporter"/>
</dbReference>
<accession>A0A2C9D7M1</accession>
<evidence type="ECO:0000256" key="6">
    <source>
        <dbReference type="ARBA" id="ARBA00023136"/>
    </source>
</evidence>
<proteinExistence type="inferred from homology"/>
<dbReference type="SUPFAM" id="SSF160240">
    <property type="entry name" value="Cation efflux protein cytoplasmic domain-like"/>
    <property type="match status" value="3"/>
</dbReference>
<evidence type="ECO:0000256" key="7">
    <source>
        <dbReference type="SAM" id="Phobius"/>
    </source>
</evidence>
<dbReference type="GO" id="GO:0015341">
    <property type="term" value="F:zinc efflux antiporter activity"/>
    <property type="evidence" value="ECO:0007669"/>
    <property type="project" value="TreeGrafter"/>
</dbReference>
<dbReference type="GO" id="GO:0015093">
    <property type="term" value="F:ferrous iron transmembrane transporter activity"/>
    <property type="evidence" value="ECO:0007669"/>
    <property type="project" value="TreeGrafter"/>
</dbReference>